<keyword evidence="4" id="KW-1185">Reference proteome</keyword>
<dbReference type="Proteomes" id="UP000001555">
    <property type="component" value="Unassembled WGS sequence"/>
</dbReference>
<feature type="region of interest" description="Disordered" evidence="1">
    <location>
        <begin position="92"/>
        <end position="116"/>
    </location>
</feature>
<dbReference type="VEuPathDB" id="VectorBase:ISCW010761"/>
<evidence type="ECO:0000313" key="4">
    <source>
        <dbReference type="Proteomes" id="UP000001555"/>
    </source>
</evidence>
<dbReference type="InParanoid" id="B7Q652"/>
<proteinExistence type="predicted"/>
<dbReference type="EnsemblMetazoa" id="ISCW010761-RA">
    <property type="protein sequence ID" value="ISCW010761-PA"/>
    <property type="gene ID" value="ISCW010761"/>
</dbReference>
<dbReference type="PaxDb" id="6945-B7Q652"/>
<evidence type="ECO:0000256" key="1">
    <source>
        <dbReference type="SAM" id="MobiDB-lite"/>
    </source>
</evidence>
<dbReference type="HOGENOM" id="CLU_2099562_0_0_1"/>
<organism>
    <name type="scientific">Ixodes scapularis</name>
    <name type="common">Black-legged tick</name>
    <name type="synonym">Deer tick</name>
    <dbReference type="NCBI Taxonomy" id="6945"/>
    <lineage>
        <taxon>Eukaryota</taxon>
        <taxon>Metazoa</taxon>
        <taxon>Ecdysozoa</taxon>
        <taxon>Arthropoda</taxon>
        <taxon>Chelicerata</taxon>
        <taxon>Arachnida</taxon>
        <taxon>Acari</taxon>
        <taxon>Parasitiformes</taxon>
        <taxon>Ixodida</taxon>
        <taxon>Ixodoidea</taxon>
        <taxon>Ixodidae</taxon>
        <taxon>Ixodinae</taxon>
        <taxon>Ixodes</taxon>
    </lineage>
</organism>
<accession>B7Q652</accession>
<dbReference type="VEuPathDB" id="VectorBase:ISCI010761"/>
<reference evidence="3" key="2">
    <citation type="submission" date="2020-05" db="UniProtKB">
        <authorList>
            <consortium name="EnsemblMetazoa"/>
        </authorList>
    </citation>
    <scope>IDENTIFICATION</scope>
    <source>
        <strain evidence="3">wikel</strain>
    </source>
</reference>
<evidence type="ECO:0000313" key="3">
    <source>
        <dbReference type="EnsemblMetazoa" id="ISCW010761-PA"/>
    </source>
</evidence>
<dbReference type="EMBL" id="ABJB010738879">
    <property type="status" value="NOT_ANNOTATED_CDS"/>
    <property type="molecule type" value="Genomic_DNA"/>
</dbReference>
<feature type="compositionally biased region" description="Polar residues" evidence="1">
    <location>
        <begin position="106"/>
        <end position="116"/>
    </location>
</feature>
<gene>
    <name evidence="2" type="ORF">IscW_ISCW010761</name>
</gene>
<dbReference type="EMBL" id="DS865808">
    <property type="protein sequence ID" value="EEC14324.1"/>
    <property type="molecule type" value="Genomic_DNA"/>
</dbReference>
<sequence>MPQSSPLCQQDCSVIQKDDSVFIYYQKSMLATQVKLCPRAITSGRRIRLARSRVWGRTQRALFSTRLFSKSLSMFPRQVPDISSLRTAIQEGSVGHTRPPIAAPGRQSSRGTLGTS</sequence>
<name>B7Q652_IXOSC</name>
<protein>
    <submittedName>
        <fullName evidence="2 3">Uncharacterized protein</fullName>
    </submittedName>
</protein>
<evidence type="ECO:0000313" key="2">
    <source>
        <dbReference type="EMBL" id="EEC14324.1"/>
    </source>
</evidence>
<dbReference type="AlphaFoldDB" id="B7Q652"/>
<reference evidence="2 4" key="1">
    <citation type="submission" date="2008-03" db="EMBL/GenBank/DDBJ databases">
        <title>Annotation of Ixodes scapularis.</title>
        <authorList>
            <consortium name="Ixodes scapularis Genome Project Consortium"/>
            <person name="Caler E."/>
            <person name="Hannick L.I."/>
            <person name="Bidwell S."/>
            <person name="Joardar V."/>
            <person name="Thiagarajan M."/>
            <person name="Amedeo P."/>
            <person name="Galinsky K.J."/>
            <person name="Schobel S."/>
            <person name="Inman J."/>
            <person name="Hostetler J."/>
            <person name="Miller J."/>
            <person name="Hammond M."/>
            <person name="Megy K."/>
            <person name="Lawson D."/>
            <person name="Kodira C."/>
            <person name="Sutton G."/>
            <person name="Meyer J."/>
            <person name="Hill C.A."/>
            <person name="Birren B."/>
            <person name="Nene V."/>
            <person name="Collins F."/>
            <person name="Alarcon-Chaidez F."/>
            <person name="Wikel S."/>
            <person name="Strausberg R."/>
        </authorList>
    </citation>
    <scope>NUCLEOTIDE SEQUENCE [LARGE SCALE GENOMIC DNA]</scope>
    <source>
        <strain evidence="4">Wikel</strain>
        <strain evidence="2">Wikel colony</strain>
    </source>
</reference>